<feature type="transmembrane region" description="Helical" evidence="8">
    <location>
        <begin position="80"/>
        <end position="100"/>
    </location>
</feature>
<feature type="transmembrane region" description="Helical" evidence="8">
    <location>
        <begin position="12"/>
        <end position="37"/>
    </location>
</feature>
<feature type="transmembrane region" description="Helical" evidence="8">
    <location>
        <begin position="409"/>
        <end position="427"/>
    </location>
</feature>
<keyword evidence="11" id="KW-1185">Reference proteome</keyword>
<protein>
    <submittedName>
        <fullName evidence="10">MFS transporter</fullName>
    </submittedName>
</protein>
<keyword evidence="4" id="KW-1003">Cell membrane</keyword>
<keyword evidence="7 8" id="KW-0472">Membrane</keyword>
<dbReference type="InterPro" id="IPR020846">
    <property type="entry name" value="MFS_dom"/>
</dbReference>
<feature type="transmembrane region" description="Helical" evidence="8">
    <location>
        <begin position="169"/>
        <end position="190"/>
    </location>
</feature>
<feature type="transmembrane region" description="Helical" evidence="8">
    <location>
        <begin position="333"/>
        <end position="352"/>
    </location>
</feature>
<comment type="caution">
    <text evidence="10">The sequence shown here is derived from an EMBL/GenBank/DDBJ whole genome shotgun (WGS) entry which is preliminary data.</text>
</comment>
<evidence type="ECO:0000256" key="6">
    <source>
        <dbReference type="ARBA" id="ARBA00022989"/>
    </source>
</evidence>
<keyword evidence="5 8" id="KW-0812">Transmembrane</keyword>
<evidence type="ECO:0000313" key="10">
    <source>
        <dbReference type="EMBL" id="MFL0268175.1"/>
    </source>
</evidence>
<feature type="transmembrane region" description="Helical" evidence="8">
    <location>
        <begin position="43"/>
        <end position="68"/>
    </location>
</feature>
<gene>
    <name evidence="10" type="ORF">ACJDUH_08675</name>
</gene>
<name>A0ABW8TRV8_9CLOT</name>
<reference evidence="10 11" key="1">
    <citation type="submission" date="2024-11" db="EMBL/GenBank/DDBJ databases">
        <authorList>
            <person name="Heng Y.C."/>
            <person name="Lim A.C.H."/>
            <person name="Lee J.K.Y."/>
            <person name="Kittelmann S."/>
        </authorList>
    </citation>
    <scope>NUCLEOTIDE SEQUENCE [LARGE SCALE GENOMIC DNA]</scope>
    <source>
        <strain evidence="10 11">WILCCON 0202</strain>
    </source>
</reference>
<feature type="transmembrane region" description="Helical" evidence="8">
    <location>
        <begin position="202"/>
        <end position="221"/>
    </location>
</feature>
<dbReference type="PRINTS" id="PR01036">
    <property type="entry name" value="TCRTETB"/>
</dbReference>
<evidence type="ECO:0000259" key="9">
    <source>
        <dbReference type="PROSITE" id="PS50850"/>
    </source>
</evidence>
<dbReference type="SUPFAM" id="SSF103473">
    <property type="entry name" value="MFS general substrate transporter"/>
    <property type="match status" value="1"/>
</dbReference>
<feature type="transmembrane region" description="Helical" evidence="8">
    <location>
        <begin position="106"/>
        <end position="127"/>
    </location>
</feature>
<organism evidence="10 11">
    <name type="scientific">Candidatus Clostridium radicumherbarum</name>
    <dbReference type="NCBI Taxonomy" id="3381662"/>
    <lineage>
        <taxon>Bacteria</taxon>
        <taxon>Bacillati</taxon>
        <taxon>Bacillota</taxon>
        <taxon>Clostridia</taxon>
        <taxon>Eubacteriales</taxon>
        <taxon>Clostridiaceae</taxon>
        <taxon>Clostridium</taxon>
    </lineage>
</organism>
<dbReference type="CDD" id="cd17321">
    <property type="entry name" value="MFS_MMR_MDR_like"/>
    <property type="match status" value="1"/>
</dbReference>
<feature type="transmembrane region" description="Helical" evidence="8">
    <location>
        <begin position="447"/>
        <end position="467"/>
    </location>
</feature>
<dbReference type="PANTHER" id="PTHR42718:SF9">
    <property type="entry name" value="MAJOR FACILITATOR SUPERFAMILY MULTIDRUG TRANSPORTER MFSC"/>
    <property type="match status" value="1"/>
</dbReference>
<dbReference type="RefSeq" id="WP_406764755.1">
    <property type="nucleotide sequence ID" value="NZ_JBJHZY010000001.1"/>
</dbReference>
<keyword evidence="6 8" id="KW-1133">Transmembrane helix</keyword>
<dbReference type="Gene3D" id="1.20.1720.10">
    <property type="entry name" value="Multidrug resistance protein D"/>
    <property type="match status" value="1"/>
</dbReference>
<sequence length="480" mass="52336">MEINNKNMYKNRWMILGVVVLLPFMATLDSTIVNVALPVMVNIFSVTMSSIQLIVICYLITIVSTILLFGRLGDIKGKSIIFNIGLIIFTIGSLFCGLSSNLTFLVLSRIIQAIGASAAMANNQGIITQVFPANERGRALGISGTFLALGTMIGPPLGGFIVSYFSWNYIFFINVPIGLISTIVGIKTLPRNLNKKDEDIDLIGAVLSGVSIILLFYSLVAGETIGYGNNVIIAAFVTAILLFTIFIFIEKKLKYPLIDFSIFKSSLFSVGILCTFISYMSINSNNIVQPFYLENVLKITPSFTGIIMLTYPVILTLISPFSGYLSDKIGSEFLTFIGLLLIGIGMSLMATLNENSSIQVMCVYVSIMAIGNGLFLPPNNSLVMASAPSDKLGIAGSINAFIRNLGQSAGVSMATLLLYSLMSIKMNKKVFGYVEGRNDIFIFGMRYVYIGSAIVCLIGVVLTAIRLMRKKELLKNKVKY</sequence>
<evidence type="ECO:0000256" key="7">
    <source>
        <dbReference type="ARBA" id="ARBA00023136"/>
    </source>
</evidence>
<feature type="transmembrane region" description="Helical" evidence="8">
    <location>
        <begin position="139"/>
        <end position="163"/>
    </location>
</feature>
<dbReference type="Pfam" id="PF07690">
    <property type="entry name" value="MFS_1"/>
    <property type="match status" value="2"/>
</dbReference>
<feature type="domain" description="Major facilitator superfamily (MFS) profile" evidence="9">
    <location>
        <begin position="15"/>
        <end position="471"/>
    </location>
</feature>
<evidence type="ECO:0000256" key="3">
    <source>
        <dbReference type="ARBA" id="ARBA00022448"/>
    </source>
</evidence>
<evidence type="ECO:0000256" key="1">
    <source>
        <dbReference type="ARBA" id="ARBA00004651"/>
    </source>
</evidence>
<comment type="subcellular location">
    <subcellularLocation>
        <location evidence="1">Cell membrane</location>
        <topology evidence="1">Multi-pass membrane protein</topology>
    </subcellularLocation>
</comment>
<feature type="transmembrane region" description="Helical" evidence="8">
    <location>
        <begin position="358"/>
        <end position="376"/>
    </location>
</feature>
<evidence type="ECO:0000313" key="11">
    <source>
        <dbReference type="Proteomes" id="UP001623661"/>
    </source>
</evidence>
<dbReference type="EMBL" id="JBJHZY010000001">
    <property type="protein sequence ID" value="MFL0268175.1"/>
    <property type="molecule type" value="Genomic_DNA"/>
</dbReference>
<evidence type="ECO:0000256" key="4">
    <source>
        <dbReference type="ARBA" id="ARBA00022475"/>
    </source>
</evidence>
<dbReference type="PANTHER" id="PTHR42718">
    <property type="entry name" value="MAJOR FACILITATOR SUPERFAMILY MULTIDRUG TRANSPORTER MFSC"/>
    <property type="match status" value="1"/>
</dbReference>
<dbReference type="Gene3D" id="1.20.1250.20">
    <property type="entry name" value="MFS general substrate transporter like domains"/>
    <property type="match status" value="1"/>
</dbReference>
<evidence type="ECO:0000256" key="8">
    <source>
        <dbReference type="SAM" id="Phobius"/>
    </source>
</evidence>
<accession>A0ABW8TRV8</accession>
<comment type="similarity">
    <text evidence="2">Belongs to the major facilitator superfamily. EmrB family.</text>
</comment>
<keyword evidence="3" id="KW-0813">Transport</keyword>
<dbReference type="InterPro" id="IPR036259">
    <property type="entry name" value="MFS_trans_sf"/>
</dbReference>
<feature type="transmembrane region" description="Helical" evidence="8">
    <location>
        <begin position="302"/>
        <end position="321"/>
    </location>
</feature>
<dbReference type="InterPro" id="IPR004638">
    <property type="entry name" value="EmrB-like"/>
</dbReference>
<dbReference type="NCBIfam" id="TIGR00711">
    <property type="entry name" value="efflux_EmrB"/>
    <property type="match status" value="1"/>
</dbReference>
<dbReference type="InterPro" id="IPR011701">
    <property type="entry name" value="MFS"/>
</dbReference>
<dbReference type="Proteomes" id="UP001623661">
    <property type="component" value="Unassembled WGS sequence"/>
</dbReference>
<dbReference type="PROSITE" id="PS50850">
    <property type="entry name" value="MFS"/>
    <property type="match status" value="1"/>
</dbReference>
<feature type="transmembrane region" description="Helical" evidence="8">
    <location>
        <begin position="261"/>
        <end position="282"/>
    </location>
</feature>
<evidence type="ECO:0000256" key="5">
    <source>
        <dbReference type="ARBA" id="ARBA00022692"/>
    </source>
</evidence>
<evidence type="ECO:0000256" key="2">
    <source>
        <dbReference type="ARBA" id="ARBA00008537"/>
    </source>
</evidence>
<proteinExistence type="inferred from homology"/>
<feature type="transmembrane region" description="Helical" evidence="8">
    <location>
        <begin position="227"/>
        <end position="249"/>
    </location>
</feature>